<accession>A0A315XKD0</accession>
<organism evidence="1 2">
    <name type="scientific">Methanobrevibacter thaueri</name>
    <dbReference type="NCBI Taxonomy" id="190975"/>
    <lineage>
        <taxon>Archaea</taxon>
        <taxon>Methanobacteriati</taxon>
        <taxon>Methanobacteriota</taxon>
        <taxon>Methanomada group</taxon>
        <taxon>Methanobacteria</taxon>
        <taxon>Methanobacteriales</taxon>
        <taxon>Methanobacteriaceae</taxon>
        <taxon>Methanobrevibacter</taxon>
    </lineage>
</organism>
<comment type="caution">
    <text evidence="1">The sequence shown here is derived from an EMBL/GenBank/DDBJ whole genome shotgun (WGS) entry which is preliminary data.</text>
</comment>
<dbReference type="Proteomes" id="UP000251717">
    <property type="component" value="Unassembled WGS sequence"/>
</dbReference>
<keyword evidence="2" id="KW-1185">Reference proteome</keyword>
<proteinExistence type="predicted"/>
<reference evidence="1 2" key="1">
    <citation type="submission" date="2017-03" db="EMBL/GenBank/DDBJ databases">
        <title>Genome sequence of Methanobrevibacter thaueri.</title>
        <authorList>
            <person name="Poehlein A."/>
            <person name="Seedorf H."/>
            <person name="Daniel R."/>
        </authorList>
    </citation>
    <scope>NUCLEOTIDE SEQUENCE [LARGE SCALE GENOMIC DNA]</scope>
    <source>
        <strain evidence="1 2">DSM 11995</strain>
    </source>
</reference>
<dbReference type="InterPro" id="IPR006626">
    <property type="entry name" value="PbH1"/>
</dbReference>
<dbReference type="OrthoDB" id="78345at2157"/>
<dbReference type="SMART" id="SM00710">
    <property type="entry name" value="PbH1"/>
    <property type="match status" value="9"/>
</dbReference>
<sequence length="1020" mass="110505">MIMIKKSWIIMALLIMLVFCVGSVSATDDVNDTVGIDENTESVDTSIDAVDNSDLQSYQDEDNLSTRATAVNANDWSTLERICERGNGPFEINLTGSIYNADSDINFLSDVTIIGNENAYITGGNSNLIPFINDDSSFSIIFLNVHFKDMSVNNLMKLKGYNKFENCTFTNIVASSNTNNVLWNNGDLMEITGCNFTNCTTGRGVVSNYDSAGSNTAQMVVNNSNFNGNYARSYAGAINNRGILNVNNSNFVNNAANSWAGAINGVANTETYITNSKFKNNVAGWNGGALYTYCILEVHNSIFEGNNCTTNNGGGAIGAYNFVSTYNITIDSCNFTNNINLCKAYDNLSTTSLGRGGAISVLNGGYLDVHNSRFVNNYARIGQAIAAATYNYANATGGVPHISIYNNQFINHTGNNDTVYITGNDIIFTNNTFVNSVQTISYSSLTNQVQNVFSQGEDVLGAVPEETLSGNMEVVYIDSVNGDWLNDGKTPETAFDQLSDGFTMVKDGGTIYIADGTYNTGKVYPISSVNANCVALGNNAFIYLISTPIKNDASNKTITFINLNFAYDTERNIAIDFGKNCNFINCTFIGNFTIGKSLADEPDQAGQNSNGFVFTRYTTFENCVFKDATGSSFITMYKCANVTFNNCNFTNINVDSLIYRPSFDNLYYDEANWEWKVIENQSGTCYFEEDGLVLNNCSFLGCTYNGIVDSAADFYEVVEITGCNYDNAVTPGVTTIDNHNYINSTDILPSSLTVSVGDIIYGNNFTINVKLDVPVTDIVYVTINKKEYSVNVVNGSGSLNVSDKLDANNYNVSAVFEGTSLYEESNATSNFTVSPVNTGLTASDVAMVYNSNAKTMTVQATNIADGSIISVKVNGKTLTGTVKNGKAIITIPANLAAKTYPATITFDGDANYNSATASAKVVVSKATPKLTAKKATFKAKKKTKKYSIILKDNKNKALSKVKVTLKVKGKTYKATTNTKGKAIFKISKLTKKGTHKAKVKFAGNANFKAVSKTVKIKVKK</sequence>
<dbReference type="InterPro" id="IPR011050">
    <property type="entry name" value="Pectin_lyase_fold/virulence"/>
</dbReference>
<dbReference type="AlphaFoldDB" id="A0A315XKD0"/>
<dbReference type="RefSeq" id="WP_116592661.1">
    <property type="nucleotide sequence ID" value="NZ_MZGS01000027.1"/>
</dbReference>
<evidence type="ECO:0008006" key="3">
    <source>
        <dbReference type="Google" id="ProtNLM"/>
    </source>
</evidence>
<dbReference type="EMBL" id="MZGS01000027">
    <property type="protein sequence ID" value="PWB85489.1"/>
    <property type="molecule type" value="Genomic_DNA"/>
</dbReference>
<evidence type="ECO:0000313" key="2">
    <source>
        <dbReference type="Proteomes" id="UP000251717"/>
    </source>
</evidence>
<dbReference type="SUPFAM" id="SSF51126">
    <property type="entry name" value="Pectin lyase-like"/>
    <property type="match status" value="2"/>
</dbReference>
<protein>
    <recommendedName>
        <fullName evidence="3">Bacterial Ig-like domain protein</fullName>
    </recommendedName>
</protein>
<evidence type="ECO:0000313" key="1">
    <source>
        <dbReference type="EMBL" id="PWB85489.1"/>
    </source>
</evidence>
<gene>
    <name evidence="1" type="ORF">MBBTH_17530</name>
</gene>
<name>A0A315XKD0_9EURY</name>